<dbReference type="InterPro" id="IPR000477">
    <property type="entry name" value="RT_dom"/>
</dbReference>
<dbReference type="InterPro" id="IPR052343">
    <property type="entry name" value="Retrotransposon-Effector_Assoc"/>
</dbReference>
<organism evidence="3 4">
    <name type="scientific">Sesamum angolense</name>
    <dbReference type="NCBI Taxonomy" id="2727404"/>
    <lineage>
        <taxon>Eukaryota</taxon>
        <taxon>Viridiplantae</taxon>
        <taxon>Streptophyta</taxon>
        <taxon>Embryophyta</taxon>
        <taxon>Tracheophyta</taxon>
        <taxon>Spermatophyta</taxon>
        <taxon>Magnoliopsida</taxon>
        <taxon>eudicotyledons</taxon>
        <taxon>Gunneridae</taxon>
        <taxon>Pentapetalae</taxon>
        <taxon>asterids</taxon>
        <taxon>lamiids</taxon>
        <taxon>Lamiales</taxon>
        <taxon>Pedaliaceae</taxon>
        <taxon>Sesamum</taxon>
    </lineage>
</organism>
<gene>
    <name evidence="3" type="ORF">Sango_2330300</name>
</gene>
<dbReference type="InterPro" id="IPR026960">
    <property type="entry name" value="RVT-Znf"/>
</dbReference>
<dbReference type="Pfam" id="PF13966">
    <property type="entry name" value="zf-RVT"/>
    <property type="match status" value="1"/>
</dbReference>
<feature type="domain" description="Reverse transcriptase" evidence="1">
    <location>
        <begin position="82"/>
        <end position="287"/>
    </location>
</feature>
<sequence length="436" mass="49943">MGSFLTLKLASDLYRTVTPAEVKTAVFQISDNKVSGSDGYTSCFFKRAWNIVGYLVCRAVMDLFRSGRMLRQLNQTIIVLVPKSGQSPSVADYRLISCYNVIYKVMTKIIANCLPPHWNISLTVAKQPSLGTETSQIISSLLKKWFDSTRGNGFHLIVLLTSTYVRYLIRSHGRFSPGYSTVTLNGSLHGFSPGKKGLRQGDPMSPVLFILCMEFFSRLIKMNTSNSDFNFHPKCEKLKITHLLFADDLMLFSRRDLPSIHILMECLQEFRDVSSLAVNTSKSSIFTAGIQNDVLPGLRPSFGILREHRWPGKKFAIRRRKAVWAKWVNEVYLRWASLWDWQPKKGDSPLLRQLAEIQDRIIIDFGFSNAAVQHMTEWSNSKGLVTSKAYEYFRPKLTRQPWKASIWKAFIPPKYSFILWLGLREKLATRDRLAFV</sequence>
<comment type="caution">
    <text evidence="3">The sequence shown here is derived from an EMBL/GenBank/DDBJ whole genome shotgun (WGS) entry which is preliminary data.</text>
</comment>
<dbReference type="PANTHER" id="PTHR46890">
    <property type="entry name" value="NON-LTR RETROLELEMENT REVERSE TRANSCRIPTASE-LIKE PROTEIN-RELATED"/>
    <property type="match status" value="1"/>
</dbReference>
<dbReference type="Proteomes" id="UP001289374">
    <property type="component" value="Unassembled WGS sequence"/>
</dbReference>
<dbReference type="AlphaFoldDB" id="A0AAE1WAV5"/>
<dbReference type="Pfam" id="PF00078">
    <property type="entry name" value="RVT_1"/>
    <property type="match status" value="1"/>
</dbReference>
<dbReference type="InterPro" id="IPR043502">
    <property type="entry name" value="DNA/RNA_pol_sf"/>
</dbReference>
<reference evidence="3" key="2">
    <citation type="journal article" date="2024" name="Plant">
        <title>Genomic evolution and insights into agronomic trait innovations of Sesamum species.</title>
        <authorList>
            <person name="Miao H."/>
            <person name="Wang L."/>
            <person name="Qu L."/>
            <person name="Liu H."/>
            <person name="Sun Y."/>
            <person name="Le M."/>
            <person name="Wang Q."/>
            <person name="Wei S."/>
            <person name="Zheng Y."/>
            <person name="Lin W."/>
            <person name="Duan Y."/>
            <person name="Cao H."/>
            <person name="Xiong S."/>
            <person name="Wang X."/>
            <person name="Wei L."/>
            <person name="Li C."/>
            <person name="Ma Q."/>
            <person name="Ju M."/>
            <person name="Zhao R."/>
            <person name="Li G."/>
            <person name="Mu C."/>
            <person name="Tian Q."/>
            <person name="Mei H."/>
            <person name="Zhang T."/>
            <person name="Gao T."/>
            <person name="Zhang H."/>
        </authorList>
    </citation>
    <scope>NUCLEOTIDE SEQUENCE</scope>
    <source>
        <strain evidence="3">K16</strain>
    </source>
</reference>
<proteinExistence type="predicted"/>
<evidence type="ECO:0000259" key="1">
    <source>
        <dbReference type="Pfam" id="PF00078"/>
    </source>
</evidence>
<accession>A0AAE1WAV5</accession>
<dbReference type="EMBL" id="JACGWL010000013">
    <property type="protein sequence ID" value="KAK4389933.1"/>
    <property type="molecule type" value="Genomic_DNA"/>
</dbReference>
<feature type="domain" description="Reverse transcriptase zinc-binding" evidence="2">
    <location>
        <begin position="386"/>
        <end position="434"/>
    </location>
</feature>
<dbReference type="SUPFAM" id="SSF56672">
    <property type="entry name" value="DNA/RNA polymerases"/>
    <property type="match status" value="1"/>
</dbReference>
<dbReference type="PANTHER" id="PTHR46890:SF48">
    <property type="entry name" value="RNA-DIRECTED DNA POLYMERASE"/>
    <property type="match status" value="1"/>
</dbReference>
<evidence type="ECO:0000313" key="4">
    <source>
        <dbReference type="Proteomes" id="UP001289374"/>
    </source>
</evidence>
<name>A0AAE1WAV5_9LAMI</name>
<evidence type="ECO:0000313" key="3">
    <source>
        <dbReference type="EMBL" id="KAK4389933.1"/>
    </source>
</evidence>
<evidence type="ECO:0000259" key="2">
    <source>
        <dbReference type="Pfam" id="PF13966"/>
    </source>
</evidence>
<protein>
    <submittedName>
        <fullName evidence="3">Retrovirus-related Pol polyprotein from type-1 retrotransposable element R2</fullName>
    </submittedName>
</protein>
<reference evidence="3" key="1">
    <citation type="submission" date="2020-06" db="EMBL/GenBank/DDBJ databases">
        <authorList>
            <person name="Li T."/>
            <person name="Hu X."/>
            <person name="Zhang T."/>
            <person name="Song X."/>
            <person name="Zhang H."/>
            <person name="Dai N."/>
            <person name="Sheng W."/>
            <person name="Hou X."/>
            <person name="Wei L."/>
        </authorList>
    </citation>
    <scope>NUCLEOTIDE SEQUENCE</scope>
    <source>
        <strain evidence="3">K16</strain>
        <tissue evidence="3">Leaf</tissue>
    </source>
</reference>
<keyword evidence="4" id="KW-1185">Reference proteome</keyword>